<reference evidence="2 3" key="1">
    <citation type="journal article" date="2022" name="Nat. Ecol. Evol.">
        <title>A masculinizing supergene underlies an exaggerated male reproductive morph in a spider.</title>
        <authorList>
            <person name="Hendrickx F."/>
            <person name="De Corte Z."/>
            <person name="Sonet G."/>
            <person name="Van Belleghem S.M."/>
            <person name="Kostlbacher S."/>
            <person name="Vangestel C."/>
        </authorList>
    </citation>
    <scope>NUCLEOTIDE SEQUENCE [LARGE SCALE GENOMIC DNA]</scope>
    <source>
        <strain evidence="2">W744_W776</strain>
    </source>
</reference>
<proteinExistence type="predicted"/>
<protein>
    <submittedName>
        <fullName evidence="2">Uncharacterized protein</fullName>
    </submittedName>
</protein>
<comment type="caution">
    <text evidence="2">The sequence shown here is derived from an EMBL/GenBank/DDBJ whole genome shotgun (WGS) entry which is preliminary data.</text>
</comment>
<dbReference type="Proteomes" id="UP000827092">
    <property type="component" value="Unassembled WGS sequence"/>
</dbReference>
<dbReference type="EMBL" id="JAFNEN010000041">
    <property type="protein sequence ID" value="KAG8198338.1"/>
    <property type="molecule type" value="Genomic_DNA"/>
</dbReference>
<feature type="region of interest" description="Disordered" evidence="1">
    <location>
        <begin position="21"/>
        <end position="44"/>
    </location>
</feature>
<sequence>MRAHAHHSIFRKHPETCVSGTLQSGSTLSGSALSRSALPASQDGRSTLALVAQTVDRDGPSLDGLS</sequence>
<gene>
    <name evidence="2" type="ORF">JTE90_021586</name>
</gene>
<keyword evidence="3" id="KW-1185">Reference proteome</keyword>
<evidence type="ECO:0000313" key="3">
    <source>
        <dbReference type="Proteomes" id="UP000827092"/>
    </source>
</evidence>
<evidence type="ECO:0000256" key="1">
    <source>
        <dbReference type="SAM" id="MobiDB-lite"/>
    </source>
</evidence>
<accession>A0AAV6VQH6</accession>
<feature type="compositionally biased region" description="Low complexity" evidence="1">
    <location>
        <begin position="21"/>
        <end position="42"/>
    </location>
</feature>
<dbReference type="AlphaFoldDB" id="A0AAV6VQH6"/>
<evidence type="ECO:0000313" key="2">
    <source>
        <dbReference type="EMBL" id="KAG8198338.1"/>
    </source>
</evidence>
<name>A0AAV6VQH6_9ARAC</name>
<organism evidence="2 3">
    <name type="scientific">Oedothorax gibbosus</name>
    <dbReference type="NCBI Taxonomy" id="931172"/>
    <lineage>
        <taxon>Eukaryota</taxon>
        <taxon>Metazoa</taxon>
        <taxon>Ecdysozoa</taxon>
        <taxon>Arthropoda</taxon>
        <taxon>Chelicerata</taxon>
        <taxon>Arachnida</taxon>
        <taxon>Araneae</taxon>
        <taxon>Araneomorphae</taxon>
        <taxon>Entelegynae</taxon>
        <taxon>Araneoidea</taxon>
        <taxon>Linyphiidae</taxon>
        <taxon>Erigoninae</taxon>
        <taxon>Oedothorax</taxon>
    </lineage>
</organism>